<dbReference type="Gene3D" id="1.10.357.150">
    <property type="match status" value="1"/>
</dbReference>
<dbReference type="OMA" id="REVQYSQ"/>
<feature type="compositionally biased region" description="Acidic residues" evidence="1">
    <location>
        <begin position="424"/>
        <end position="482"/>
    </location>
</feature>
<dbReference type="GO" id="GO:0005737">
    <property type="term" value="C:cytoplasm"/>
    <property type="evidence" value="ECO:0007669"/>
    <property type="project" value="GOC"/>
</dbReference>
<feature type="compositionally biased region" description="Polar residues" evidence="1">
    <location>
        <begin position="501"/>
        <end position="514"/>
    </location>
</feature>
<dbReference type="STRING" id="28573.A0A0U1LXH9"/>
<feature type="domain" description="ZW10 C-terminal helical" evidence="2">
    <location>
        <begin position="660"/>
        <end position="806"/>
    </location>
</feature>
<protein>
    <submittedName>
        <fullName evidence="3">Centromere/kinetochore protein ZW10</fullName>
    </submittedName>
</protein>
<gene>
    <name evidence="3" type="ORF">PISL3812_05017</name>
</gene>
<reference evidence="3 4" key="1">
    <citation type="submission" date="2015-04" db="EMBL/GenBank/DDBJ databases">
        <authorList>
            <person name="Syromyatnikov M.Y."/>
            <person name="Popov V.N."/>
        </authorList>
    </citation>
    <scope>NUCLEOTIDE SEQUENCE [LARGE SCALE GENOMIC DNA]</scope>
    <source>
        <strain evidence="3">WF-38-12</strain>
    </source>
</reference>
<dbReference type="GO" id="GO:0007094">
    <property type="term" value="P:mitotic spindle assembly checkpoint signaling"/>
    <property type="evidence" value="ECO:0007669"/>
    <property type="project" value="TreeGrafter"/>
</dbReference>
<proteinExistence type="predicted"/>
<dbReference type="InterPro" id="IPR055148">
    <property type="entry name" value="ZW10_C_2"/>
</dbReference>
<dbReference type="InterPro" id="IPR046362">
    <property type="entry name" value="Zw10/DSL1_C_sf"/>
</dbReference>
<dbReference type="GO" id="GO:0006888">
    <property type="term" value="P:endoplasmic reticulum to Golgi vesicle-mediated transport"/>
    <property type="evidence" value="ECO:0007669"/>
    <property type="project" value="TreeGrafter"/>
</dbReference>
<organism evidence="3 4">
    <name type="scientific">Talaromyces islandicus</name>
    <name type="common">Penicillium islandicum</name>
    <dbReference type="NCBI Taxonomy" id="28573"/>
    <lineage>
        <taxon>Eukaryota</taxon>
        <taxon>Fungi</taxon>
        <taxon>Dikarya</taxon>
        <taxon>Ascomycota</taxon>
        <taxon>Pezizomycotina</taxon>
        <taxon>Eurotiomycetes</taxon>
        <taxon>Eurotiomycetidae</taxon>
        <taxon>Eurotiales</taxon>
        <taxon>Trichocomaceae</taxon>
        <taxon>Talaromyces</taxon>
        <taxon>Talaromyces sect. Islandici</taxon>
    </lineage>
</organism>
<evidence type="ECO:0000259" key="2">
    <source>
        <dbReference type="Pfam" id="PF22766"/>
    </source>
</evidence>
<feature type="compositionally biased region" description="Basic and acidic residues" evidence="1">
    <location>
        <begin position="483"/>
        <end position="500"/>
    </location>
</feature>
<evidence type="ECO:0000313" key="4">
    <source>
        <dbReference type="Proteomes" id="UP000054383"/>
    </source>
</evidence>
<sequence length="811" mass="90457">MPSTVRENELHGSILAFAADGIYPEDQDVVASEFPVSSLPEELERISVVRSQVQKEISSISKNTAIDVDGWVSQARQLHADIERSRETAREIVAQHESTVPLRSVVKDAAAKVKLVQTELAFNKAVTGILEKVKDFSSRIDDGLKAVEEERIADAINYVDSAESFLGSAELSAYGGLSNILRESISHLRKSIEELLLLQWTSEVRIDKSERMLFINDKPGQSRLSELIDSFSQLNMLESVNNSLQRDLMDSIIQPVVVPYVPGESCEVLVDKDGVRLGSTLATSVPEVLKRLSAVFGYLHQKLPLSIAKPLSEAIVPIISTTLCDSWLTPFIPLLLDELENFEATLTCINDFCKTIEGFGWHGQEAIVSWVDQFPRLWLTRRRVDSLDQVRKILVHSKGVTKEVSRVEKQMVTNKDDVLLDSTATDDWDADWGNENEEEPTGATEEEDVSAWGLEDETEDAEQADEDADEDAWGWGDDTEETPAEKDEAATGKPAEEKPSTKQPSSAKEITLTETYTVTDIPDEVIALIERQISDSESLASPSSSTRRVVSSKTGLVALPPLILAMFKAIASSFYSLKLNAGNIYLYNDSMYLAEQVRKIVTEKQITRLSADVDGLERFGRLSYSKEMHTQRTIVTDLLDGSQGFVQCSEQPFLRECENAIDATVDRIRGVFTEWRPILSHSALLQAIGSLLSAVINKTIIDIEDLSDISEGESQQLVSFCNKLSKLEDMFMPDPQTDGVSTAAVYVRNWLKFQYLIGILESSLADIRYMWTEGELSLEFSPEEVIDLIQALFAESDHRRKTISEIRRARA</sequence>
<dbReference type="PANTHER" id="PTHR12205">
    <property type="entry name" value="CENTROMERE/KINETOCHORE PROTEIN ZW10"/>
    <property type="match status" value="1"/>
</dbReference>
<evidence type="ECO:0000313" key="3">
    <source>
        <dbReference type="EMBL" id="CRG87995.1"/>
    </source>
</evidence>
<dbReference type="Proteomes" id="UP000054383">
    <property type="component" value="Unassembled WGS sequence"/>
</dbReference>
<feature type="region of interest" description="Disordered" evidence="1">
    <location>
        <begin position="417"/>
        <end position="514"/>
    </location>
</feature>
<dbReference type="Pfam" id="PF22766">
    <property type="entry name" value="ZW10_C2"/>
    <property type="match status" value="1"/>
</dbReference>
<name>A0A0U1LXH9_TALIS</name>
<dbReference type="PANTHER" id="PTHR12205:SF0">
    <property type="entry name" value="CENTROMERE_KINETOCHORE PROTEIN ZW10 HOMOLOG"/>
    <property type="match status" value="1"/>
</dbReference>
<keyword evidence="4" id="KW-1185">Reference proteome</keyword>
<dbReference type="GO" id="GO:1990423">
    <property type="term" value="C:RZZ complex"/>
    <property type="evidence" value="ECO:0007669"/>
    <property type="project" value="TreeGrafter"/>
</dbReference>
<dbReference type="EMBL" id="CVMT01000004">
    <property type="protein sequence ID" value="CRG87995.1"/>
    <property type="molecule type" value="Genomic_DNA"/>
</dbReference>
<accession>A0A0U1LXH9</accession>
<dbReference type="OrthoDB" id="10251381at2759"/>
<evidence type="ECO:0000256" key="1">
    <source>
        <dbReference type="SAM" id="MobiDB-lite"/>
    </source>
</evidence>
<dbReference type="AlphaFoldDB" id="A0A0U1LXH9"/>